<dbReference type="Gene3D" id="1.10.630.10">
    <property type="entry name" value="Cytochrome P450"/>
    <property type="match status" value="1"/>
</dbReference>
<dbReference type="GO" id="GO:0004497">
    <property type="term" value="F:monooxygenase activity"/>
    <property type="evidence" value="ECO:0007669"/>
    <property type="project" value="InterPro"/>
</dbReference>
<dbReference type="AlphaFoldDB" id="J3KXK5"/>
<evidence type="ECO:0000313" key="2">
    <source>
        <dbReference type="EnsemblPlants" id="OB01G17110.1"/>
    </source>
</evidence>
<protein>
    <recommendedName>
        <fullName evidence="4">Cytochrome P450</fullName>
    </recommendedName>
</protein>
<dbReference type="EnsemblPlants" id="OB01G17110.1">
    <property type="protein sequence ID" value="OB01G17110.1"/>
    <property type="gene ID" value="OB01G17110"/>
</dbReference>
<dbReference type="InterPro" id="IPR036396">
    <property type="entry name" value="Cyt_P450_sf"/>
</dbReference>
<keyword evidence="3" id="KW-1185">Reference proteome</keyword>
<evidence type="ECO:0000256" key="1">
    <source>
        <dbReference type="SAM" id="Phobius"/>
    </source>
</evidence>
<dbReference type="Proteomes" id="UP000006038">
    <property type="component" value="Chromosome 1"/>
</dbReference>
<evidence type="ECO:0008006" key="4">
    <source>
        <dbReference type="Google" id="ProtNLM"/>
    </source>
</evidence>
<keyword evidence="1" id="KW-1133">Transmembrane helix</keyword>
<dbReference type="OMA" id="YAAIQHR"/>
<dbReference type="GO" id="GO:0016705">
    <property type="term" value="F:oxidoreductase activity, acting on paired donors, with incorporation or reduction of molecular oxygen"/>
    <property type="evidence" value="ECO:0007669"/>
    <property type="project" value="InterPro"/>
</dbReference>
<feature type="transmembrane region" description="Helical" evidence="1">
    <location>
        <begin position="6"/>
        <end position="27"/>
    </location>
</feature>
<name>J3KXK5_ORYBR</name>
<keyword evidence="1" id="KW-0812">Transmembrane</keyword>
<reference evidence="2" key="2">
    <citation type="submission" date="2013-04" db="UniProtKB">
        <authorList>
            <consortium name="EnsemblPlants"/>
        </authorList>
    </citation>
    <scope>IDENTIFICATION</scope>
</reference>
<accession>J3KXK5</accession>
<reference evidence="2" key="1">
    <citation type="journal article" date="2013" name="Nat. Commun.">
        <title>Whole-genome sequencing of Oryza brachyantha reveals mechanisms underlying Oryza genome evolution.</title>
        <authorList>
            <person name="Chen J."/>
            <person name="Huang Q."/>
            <person name="Gao D."/>
            <person name="Wang J."/>
            <person name="Lang Y."/>
            <person name="Liu T."/>
            <person name="Li B."/>
            <person name="Bai Z."/>
            <person name="Luis Goicoechea J."/>
            <person name="Liang C."/>
            <person name="Chen C."/>
            <person name="Zhang W."/>
            <person name="Sun S."/>
            <person name="Liao Y."/>
            <person name="Zhang X."/>
            <person name="Yang L."/>
            <person name="Song C."/>
            <person name="Wang M."/>
            <person name="Shi J."/>
            <person name="Liu G."/>
            <person name="Liu J."/>
            <person name="Zhou H."/>
            <person name="Zhou W."/>
            <person name="Yu Q."/>
            <person name="An N."/>
            <person name="Chen Y."/>
            <person name="Cai Q."/>
            <person name="Wang B."/>
            <person name="Liu B."/>
            <person name="Min J."/>
            <person name="Huang Y."/>
            <person name="Wu H."/>
            <person name="Li Z."/>
            <person name="Zhang Y."/>
            <person name="Yin Y."/>
            <person name="Song W."/>
            <person name="Jiang J."/>
            <person name="Jackson S.A."/>
            <person name="Wing R.A."/>
            <person name="Wang J."/>
            <person name="Chen M."/>
        </authorList>
    </citation>
    <scope>NUCLEOTIDE SEQUENCE [LARGE SCALE GENOMIC DNA]</scope>
    <source>
        <strain evidence="2">cv. IRGC 101232</strain>
    </source>
</reference>
<organism evidence="2">
    <name type="scientific">Oryza brachyantha</name>
    <name type="common">malo sina</name>
    <dbReference type="NCBI Taxonomy" id="4533"/>
    <lineage>
        <taxon>Eukaryota</taxon>
        <taxon>Viridiplantae</taxon>
        <taxon>Streptophyta</taxon>
        <taxon>Embryophyta</taxon>
        <taxon>Tracheophyta</taxon>
        <taxon>Spermatophyta</taxon>
        <taxon>Magnoliopsida</taxon>
        <taxon>Liliopsida</taxon>
        <taxon>Poales</taxon>
        <taxon>Poaceae</taxon>
        <taxon>BOP clade</taxon>
        <taxon>Oryzoideae</taxon>
        <taxon>Oryzeae</taxon>
        <taxon>Oryzinae</taxon>
        <taxon>Oryza</taxon>
    </lineage>
</organism>
<proteinExistence type="predicted"/>
<dbReference type="eggNOG" id="KOG0157">
    <property type="taxonomic scope" value="Eukaryota"/>
</dbReference>
<evidence type="ECO:0000313" key="3">
    <source>
        <dbReference type="Proteomes" id="UP000006038"/>
    </source>
</evidence>
<dbReference type="Gramene" id="OB01G17110.1">
    <property type="protein sequence ID" value="OB01G17110.1"/>
    <property type="gene ID" value="OB01G17110"/>
</dbReference>
<dbReference type="SUPFAM" id="SSF48264">
    <property type="entry name" value="Cytochrome P450"/>
    <property type="match status" value="1"/>
</dbReference>
<dbReference type="GO" id="GO:0005506">
    <property type="term" value="F:iron ion binding"/>
    <property type="evidence" value="ECO:0007669"/>
    <property type="project" value="InterPro"/>
</dbReference>
<dbReference type="GO" id="GO:0020037">
    <property type="term" value="F:heme binding"/>
    <property type="evidence" value="ECO:0007669"/>
    <property type="project" value="InterPro"/>
</dbReference>
<dbReference type="HOGENOM" id="CLU_1580932_0_0_1"/>
<dbReference type="STRING" id="4533.J3KXK5"/>
<sequence length="169" mass="18744">MESLLGLVDLHTAAPLLAAAVALFILVEQLSYHRKKGPLPGPPLVVPFLGSAAHMIRDPTGFWEAQAARASKLGAGLAADFILGRFMVFISDSELSNRVFANVRADAFQLVVHPFGKKLFGDNNLMYLFGDNHKDLRRRIAVNFTPRALSTYAAIQHRVILSHLRRWLD</sequence>
<keyword evidence="1" id="KW-0472">Membrane</keyword>